<dbReference type="STRING" id="1450648.CLORY_42460"/>
<dbReference type="EC" id="2.1.1.222" evidence="3"/>
<dbReference type="AlphaFoldDB" id="A0A1V4I9P3"/>
<dbReference type="GO" id="GO:0102208">
    <property type="term" value="F:2-polyprenyl-6-hydroxyphenol methylase activity"/>
    <property type="evidence" value="ECO:0007669"/>
    <property type="project" value="UniProtKB-EC"/>
</dbReference>
<sequence>MAIHNIDKLQPWEALLKKIVFTQLGNIRGKRILDFGSGNGFTANYFAQDNKVVAIEPSEETVKDRYCDYEYQQIVGSIDILKKLENETFDIIICHNVLEYADNREEIVNEFYRLLKSEGMLSIIKHNRQGRVMQMVVLLNDFEKAHMLLDGKDGTASNYGTIHYYNDSDLTDWCKKFKVCETYGIRTFWDLQQNQDIHKDVEWQQKMIEVELRVAQIKEFQDIASFHHLILKK</sequence>
<dbReference type="GO" id="GO:0061542">
    <property type="term" value="F:3-demethylubiquinol 3-O-methyltransferase activity"/>
    <property type="evidence" value="ECO:0007669"/>
    <property type="project" value="UniProtKB-EC"/>
</dbReference>
<evidence type="ECO:0000256" key="1">
    <source>
        <dbReference type="ARBA" id="ARBA00022679"/>
    </source>
</evidence>
<evidence type="ECO:0000313" key="3">
    <source>
        <dbReference type="EMBL" id="OPJ56643.1"/>
    </source>
</evidence>
<dbReference type="PANTHER" id="PTHR43861:SF3">
    <property type="entry name" value="PUTATIVE (AFU_ORTHOLOGUE AFUA_2G14390)-RELATED"/>
    <property type="match status" value="1"/>
</dbReference>
<keyword evidence="3" id="KW-0830">Ubiquinone</keyword>
<organism evidence="3 4">
    <name type="scientific">Clostridium oryzae</name>
    <dbReference type="NCBI Taxonomy" id="1450648"/>
    <lineage>
        <taxon>Bacteria</taxon>
        <taxon>Bacillati</taxon>
        <taxon>Bacillota</taxon>
        <taxon>Clostridia</taxon>
        <taxon>Eubacteriales</taxon>
        <taxon>Clostridiaceae</taxon>
        <taxon>Clostridium</taxon>
    </lineage>
</organism>
<keyword evidence="3" id="KW-0489">Methyltransferase</keyword>
<dbReference type="Gene3D" id="3.40.50.150">
    <property type="entry name" value="Vaccinia Virus protein VP39"/>
    <property type="match status" value="1"/>
</dbReference>
<keyword evidence="1 3" id="KW-0808">Transferase</keyword>
<proteinExistence type="predicted"/>
<reference evidence="3 4" key="1">
    <citation type="submission" date="2017-03" db="EMBL/GenBank/DDBJ databases">
        <title>Genome sequence of Clostridium oryzae DSM 28571.</title>
        <authorList>
            <person name="Poehlein A."/>
            <person name="Daniel R."/>
        </authorList>
    </citation>
    <scope>NUCLEOTIDE SEQUENCE [LARGE SCALE GENOMIC DNA]</scope>
    <source>
        <strain evidence="3 4">DSM 28571</strain>
    </source>
</reference>
<dbReference type="EC" id="2.1.1.64" evidence="3"/>
<feature type="domain" description="Methyltransferase type 11" evidence="2">
    <location>
        <begin position="33"/>
        <end position="122"/>
    </location>
</feature>
<comment type="caution">
    <text evidence="3">The sequence shown here is derived from an EMBL/GenBank/DDBJ whole genome shotgun (WGS) entry which is preliminary data.</text>
</comment>
<dbReference type="EMBL" id="MZGV01000093">
    <property type="protein sequence ID" value="OPJ56643.1"/>
    <property type="molecule type" value="Genomic_DNA"/>
</dbReference>
<keyword evidence="4" id="KW-1185">Reference proteome</keyword>
<protein>
    <submittedName>
        <fullName evidence="3">Ubiquinone biosynthesis O-methyltransferase</fullName>
        <ecNumber evidence="3">2.1.1.222</ecNumber>
        <ecNumber evidence="3">2.1.1.64</ecNumber>
    </submittedName>
</protein>
<name>A0A1V4I9P3_9CLOT</name>
<accession>A0A1V4I9P3</accession>
<gene>
    <name evidence="3" type="primary">ubiG_5</name>
    <name evidence="3" type="ORF">CLORY_42460</name>
</gene>
<dbReference type="InterPro" id="IPR013216">
    <property type="entry name" value="Methyltransf_11"/>
</dbReference>
<dbReference type="InterPro" id="IPR029063">
    <property type="entry name" value="SAM-dependent_MTases_sf"/>
</dbReference>
<dbReference type="Pfam" id="PF08241">
    <property type="entry name" value="Methyltransf_11"/>
    <property type="match status" value="1"/>
</dbReference>
<dbReference type="SUPFAM" id="SSF53335">
    <property type="entry name" value="S-adenosyl-L-methionine-dependent methyltransferases"/>
    <property type="match status" value="1"/>
</dbReference>
<dbReference type="PANTHER" id="PTHR43861">
    <property type="entry name" value="TRANS-ACONITATE 2-METHYLTRANSFERASE-RELATED"/>
    <property type="match status" value="1"/>
</dbReference>
<dbReference type="Proteomes" id="UP000190080">
    <property type="component" value="Unassembled WGS sequence"/>
</dbReference>
<evidence type="ECO:0000259" key="2">
    <source>
        <dbReference type="Pfam" id="PF08241"/>
    </source>
</evidence>
<dbReference type="GO" id="GO:0032259">
    <property type="term" value="P:methylation"/>
    <property type="evidence" value="ECO:0007669"/>
    <property type="project" value="UniProtKB-KW"/>
</dbReference>
<dbReference type="RefSeq" id="WP_079428267.1">
    <property type="nucleotide sequence ID" value="NZ_MZGV01000093.1"/>
</dbReference>
<dbReference type="OrthoDB" id="4697647at2"/>
<evidence type="ECO:0000313" key="4">
    <source>
        <dbReference type="Proteomes" id="UP000190080"/>
    </source>
</evidence>
<dbReference type="CDD" id="cd02440">
    <property type="entry name" value="AdoMet_MTases"/>
    <property type="match status" value="1"/>
</dbReference>